<keyword evidence="4 7" id="KW-0812">Transmembrane</keyword>
<feature type="transmembrane region" description="Helical" evidence="7">
    <location>
        <begin position="48"/>
        <end position="74"/>
    </location>
</feature>
<comment type="subcellular location">
    <subcellularLocation>
        <location evidence="1 7">Cell membrane</location>
        <topology evidence="1 7">Multi-pass membrane protein</topology>
    </subcellularLocation>
</comment>
<dbReference type="Gene3D" id="1.10.3720.10">
    <property type="entry name" value="MetI-like"/>
    <property type="match status" value="1"/>
</dbReference>
<name>A0ABN2W6K9_9ACTN</name>
<dbReference type="PANTHER" id="PTHR43005">
    <property type="entry name" value="BLR7065 PROTEIN"/>
    <property type="match status" value="1"/>
</dbReference>
<evidence type="ECO:0000313" key="10">
    <source>
        <dbReference type="Proteomes" id="UP001501480"/>
    </source>
</evidence>
<evidence type="ECO:0000313" key="9">
    <source>
        <dbReference type="EMBL" id="GAA2083239.1"/>
    </source>
</evidence>
<comment type="similarity">
    <text evidence="7">Belongs to the binding-protein-dependent transport system permease family.</text>
</comment>
<dbReference type="SUPFAM" id="SSF161098">
    <property type="entry name" value="MetI-like"/>
    <property type="match status" value="1"/>
</dbReference>
<keyword evidence="2 7" id="KW-0813">Transport</keyword>
<sequence>MLVVLGVVGWPLVVAVRESLFQSSLVVPDDRTFVGIETVASVFSSSTWWSAVAVTLALVVVAVALQLVLAAAFATALRRLTHGTRWLQVLLLVPFATLAVVTAVTWRDGLTAGFAPAWFGYDVDSRSASMAAVVAAEVWRGTGITTVILLAGLARVPSSLREAAVADGATAWQRVWRVTRPAAAPAIAVAVVYRSLDALRALEAPLMADAAAPRTVSTLVWDTTFETFEVGLGAALSLGLLLLAVLVGVALAVTSRMRRTL</sequence>
<keyword evidence="10" id="KW-1185">Reference proteome</keyword>
<evidence type="ECO:0000256" key="4">
    <source>
        <dbReference type="ARBA" id="ARBA00022692"/>
    </source>
</evidence>
<dbReference type="InterPro" id="IPR035906">
    <property type="entry name" value="MetI-like_sf"/>
</dbReference>
<protein>
    <recommendedName>
        <fullName evidence="8">ABC transmembrane type-1 domain-containing protein</fullName>
    </recommendedName>
</protein>
<organism evidence="9 10">
    <name type="scientific">Aeromicrobium halocynthiae</name>
    <dbReference type="NCBI Taxonomy" id="560557"/>
    <lineage>
        <taxon>Bacteria</taxon>
        <taxon>Bacillati</taxon>
        <taxon>Actinomycetota</taxon>
        <taxon>Actinomycetes</taxon>
        <taxon>Propionibacteriales</taxon>
        <taxon>Nocardioidaceae</taxon>
        <taxon>Aeromicrobium</taxon>
    </lineage>
</organism>
<dbReference type="InterPro" id="IPR000515">
    <property type="entry name" value="MetI-like"/>
</dbReference>
<feature type="transmembrane region" description="Helical" evidence="7">
    <location>
        <begin position="230"/>
        <end position="253"/>
    </location>
</feature>
<keyword evidence="5 7" id="KW-1133">Transmembrane helix</keyword>
<feature type="domain" description="ABC transmembrane type-1" evidence="8">
    <location>
        <begin position="52"/>
        <end position="253"/>
    </location>
</feature>
<evidence type="ECO:0000256" key="2">
    <source>
        <dbReference type="ARBA" id="ARBA00022448"/>
    </source>
</evidence>
<evidence type="ECO:0000259" key="8">
    <source>
        <dbReference type="PROSITE" id="PS50928"/>
    </source>
</evidence>
<keyword evidence="3" id="KW-1003">Cell membrane</keyword>
<accession>A0ABN2W6K9</accession>
<dbReference type="Pfam" id="PF00528">
    <property type="entry name" value="BPD_transp_1"/>
    <property type="match status" value="1"/>
</dbReference>
<gene>
    <name evidence="9" type="ORF">GCM10009821_25360</name>
</gene>
<keyword evidence="6 7" id="KW-0472">Membrane</keyword>
<dbReference type="EMBL" id="BAAAPY010000010">
    <property type="protein sequence ID" value="GAA2083239.1"/>
    <property type="molecule type" value="Genomic_DNA"/>
</dbReference>
<evidence type="ECO:0000256" key="1">
    <source>
        <dbReference type="ARBA" id="ARBA00004651"/>
    </source>
</evidence>
<evidence type="ECO:0000256" key="7">
    <source>
        <dbReference type="RuleBase" id="RU363032"/>
    </source>
</evidence>
<feature type="transmembrane region" description="Helical" evidence="7">
    <location>
        <begin position="86"/>
        <end position="106"/>
    </location>
</feature>
<evidence type="ECO:0000256" key="3">
    <source>
        <dbReference type="ARBA" id="ARBA00022475"/>
    </source>
</evidence>
<dbReference type="Proteomes" id="UP001501480">
    <property type="component" value="Unassembled WGS sequence"/>
</dbReference>
<dbReference type="PANTHER" id="PTHR43005:SF1">
    <property type="entry name" value="SPERMIDINE_PUTRESCINE TRANSPORT SYSTEM PERMEASE PROTEIN"/>
    <property type="match status" value="1"/>
</dbReference>
<proteinExistence type="inferred from homology"/>
<comment type="caution">
    <text evidence="9">The sequence shown here is derived from an EMBL/GenBank/DDBJ whole genome shotgun (WGS) entry which is preliminary data.</text>
</comment>
<dbReference type="PROSITE" id="PS50928">
    <property type="entry name" value="ABC_TM1"/>
    <property type="match status" value="1"/>
</dbReference>
<reference evidence="9 10" key="1">
    <citation type="journal article" date="2019" name="Int. J. Syst. Evol. Microbiol.">
        <title>The Global Catalogue of Microorganisms (GCM) 10K type strain sequencing project: providing services to taxonomists for standard genome sequencing and annotation.</title>
        <authorList>
            <consortium name="The Broad Institute Genomics Platform"/>
            <consortium name="The Broad Institute Genome Sequencing Center for Infectious Disease"/>
            <person name="Wu L."/>
            <person name="Ma J."/>
        </authorList>
    </citation>
    <scope>NUCLEOTIDE SEQUENCE [LARGE SCALE GENOMIC DNA]</scope>
    <source>
        <strain evidence="9 10">JCM 15749</strain>
    </source>
</reference>
<evidence type="ECO:0000256" key="5">
    <source>
        <dbReference type="ARBA" id="ARBA00022989"/>
    </source>
</evidence>
<evidence type="ECO:0000256" key="6">
    <source>
        <dbReference type="ARBA" id="ARBA00023136"/>
    </source>
</evidence>